<sequence>MKKIIKILLVCLVTFGLTACSQENQDTTKTIKWNKENKLDNLISYQIESIGKPKQIIPDTINDTYTYYKPQKESNVLLDLIVNIKNLKSTDLDMTKKLTASFKIGDEEYLSALAIVSEDGTSLSQDGIIAGDSSRRVHFYAEVNPKKLDKQVNFTLSTTKEEPEKASLKFKLDNVDEKYTKMNLNELTVFEGYSEVTLQAVNTTKEINPANPTGLYTYYKVDDESSSYVDVSATVKNVSGNDLLASNLLTMKLIDADGNEYPAIVLCENDERTTLDKGLSTNIANDQSKFVHFAFNVPDSIVNNQKQLRISCQGKVYIVNL</sequence>
<dbReference type="PROSITE" id="PS51257">
    <property type="entry name" value="PROKAR_LIPOPROTEIN"/>
    <property type="match status" value="1"/>
</dbReference>
<keyword evidence="1 2" id="KW-0732">Signal</keyword>
<feature type="chain" id="PRO_5012508899" description="DUF4352 domain-containing protein" evidence="2">
    <location>
        <begin position="22"/>
        <end position="321"/>
    </location>
</feature>
<comment type="caution">
    <text evidence="3">The sequence shown here is derived from an EMBL/GenBank/DDBJ whole genome shotgun (WGS) entry which is preliminary data.</text>
</comment>
<evidence type="ECO:0000256" key="2">
    <source>
        <dbReference type="SAM" id="SignalP"/>
    </source>
</evidence>
<reference evidence="4" key="1">
    <citation type="submission" date="2017-04" db="EMBL/GenBank/DDBJ databases">
        <title>Function of individual gut microbiota members based on whole genome sequencing of pure cultures obtained from chicken caecum.</title>
        <authorList>
            <person name="Medvecky M."/>
            <person name="Cejkova D."/>
            <person name="Polansky O."/>
            <person name="Karasova D."/>
            <person name="Kubasova T."/>
            <person name="Cizek A."/>
            <person name="Rychlik I."/>
        </authorList>
    </citation>
    <scope>NUCLEOTIDE SEQUENCE [LARGE SCALE GENOMIC DNA]</scope>
    <source>
        <strain evidence="4">An149</strain>
    </source>
</reference>
<accession>A0A1Y4QEA5</accession>
<dbReference type="AlphaFoldDB" id="A0A1Y4QEA5"/>
<dbReference type="RefSeq" id="WP_087255138.1">
    <property type="nucleotide sequence ID" value="NZ_CAJFOD010000069.1"/>
</dbReference>
<dbReference type="EMBL" id="NFLB01000003">
    <property type="protein sequence ID" value="OUQ05937.1"/>
    <property type="molecule type" value="Genomic_DNA"/>
</dbReference>
<evidence type="ECO:0000313" key="3">
    <source>
        <dbReference type="EMBL" id="OUQ05937.1"/>
    </source>
</evidence>
<evidence type="ECO:0000313" key="4">
    <source>
        <dbReference type="Proteomes" id="UP000196258"/>
    </source>
</evidence>
<feature type="signal peptide" evidence="2">
    <location>
        <begin position="1"/>
        <end position="21"/>
    </location>
</feature>
<organism evidence="3 4">
    <name type="scientific">Thomasclavelia spiroformis</name>
    <dbReference type="NCBI Taxonomy" id="29348"/>
    <lineage>
        <taxon>Bacteria</taxon>
        <taxon>Bacillati</taxon>
        <taxon>Bacillota</taxon>
        <taxon>Erysipelotrichia</taxon>
        <taxon>Erysipelotrichales</taxon>
        <taxon>Coprobacillaceae</taxon>
        <taxon>Thomasclavelia</taxon>
    </lineage>
</organism>
<evidence type="ECO:0008006" key="5">
    <source>
        <dbReference type="Google" id="ProtNLM"/>
    </source>
</evidence>
<gene>
    <name evidence="3" type="ORF">B5E91_03780</name>
</gene>
<proteinExistence type="predicted"/>
<dbReference type="Gene3D" id="2.60.40.1240">
    <property type="match status" value="1"/>
</dbReference>
<name>A0A1Y4QEA5_9FIRM</name>
<dbReference type="InterPro" id="IPR029050">
    <property type="entry name" value="Immunoprotect_excell_Ig-like"/>
</dbReference>
<dbReference type="Proteomes" id="UP000196258">
    <property type="component" value="Unassembled WGS sequence"/>
</dbReference>
<protein>
    <recommendedName>
        <fullName evidence="5">DUF4352 domain-containing protein</fullName>
    </recommendedName>
</protein>
<evidence type="ECO:0000256" key="1">
    <source>
        <dbReference type="ARBA" id="ARBA00022729"/>
    </source>
</evidence>